<protein>
    <recommendedName>
        <fullName evidence="6">HEAT repeat protein</fullName>
    </recommendedName>
</protein>
<comment type="caution">
    <text evidence="4">The sequence shown here is derived from an EMBL/GenBank/DDBJ whole genome shotgun (WGS) entry which is preliminary data.</text>
</comment>
<dbReference type="Pfam" id="PF24173">
    <property type="entry name" value="TPR_TTI1_N"/>
    <property type="match status" value="1"/>
</dbReference>
<dbReference type="InterPro" id="IPR011989">
    <property type="entry name" value="ARM-like"/>
</dbReference>
<dbReference type="GO" id="GO:0005737">
    <property type="term" value="C:cytoplasm"/>
    <property type="evidence" value="ECO:0007669"/>
    <property type="project" value="TreeGrafter"/>
</dbReference>
<dbReference type="Proteomes" id="UP000224080">
    <property type="component" value="Unassembled WGS sequence"/>
</dbReference>
<dbReference type="Pfam" id="PF21547">
    <property type="entry name" value="TTI1"/>
    <property type="match status" value="1"/>
</dbReference>
<feature type="region of interest" description="Disordered" evidence="1">
    <location>
        <begin position="1096"/>
        <end position="1116"/>
    </location>
</feature>
<organism evidence="4 5">
    <name type="scientific">Blastomyces parvus</name>
    <dbReference type="NCBI Taxonomy" id="2060905"/>
    <lineage>
        <taxon>Eukaryota</taxon>
        <taxon>Fungi</taxon>
        <taxon>Dikarya</taxon>
        <taxon>Ascomycota</taxon>
        <taxon>Pezizomycotina</taxon>
        <taxon>Eurotiomycetes</taxon>
        <taxon>Eurotiomycetidae</taxon>
        <taxon>Onygenales</taxon>
        <taxon>Ajellomycetaceae</taxon>
        <taxon>Blastomyces</taxon>
    </lineage>
</organism>
<feature type="compositionally biased region" description="Polar residues" evidence="1">
    <location>
        <begin position="997"/>
        <end position="1020"/>
    </location>
</feature>
<dbReference type="Pfam" id="PF24181">
    <property type="entry name" value="TPR_TTI1_C"/>
    <property type="match status" value="1"/>
</dbReference>
<dbReference type="PANTHER" id="PTHR18460:SF3">
    <property type="entry name" value="TELO2-INTERACTING PROTEIN 1 HOMOLOG"/>
    <property type="match status" value="1"/>
</dbReference>
<name>A0A2B7XBG0_9EURO</name>
<evidence type="ECO:0000259" key="3">
    <source>
        <dbReference type="Pfam" id="PF24181"/>
    </source>
</evidence>
<dbReference type="AlphaFoldDB" id="A0A2B7XBG0"/>
<feature type="domain" description="TTI1 C-terminal TPR" evidence="3">
    <location>
        <begin position="763"/>
        <end position="886"/>
    </location>
</feature>
<proteinExistence type="predicted"/>
<dbReference type="Gene3D" id="1.25.10.10">
    <property type="entry name" value="Leucine-rich Repeat Variant"/>
    <property type="match status" value="2"/>
</dbReference>
<evidence type="ECO:0000259" key="2">
    <source>
        <dbReference type="Pfam" id="PF24173"/>
    </source>
</evidence>
<dbReference type="InterPro" id="IPR057567">
    <property type="entry name" value="TPR_TTI1_C"/>
</dbReference>
<feature type="domain" description="TTI1 N-terminal TPR" evidence="2">
    <location>
        <begin position="9"/>
        <end position="347"/>
    </location>
</feature>
<keyword evidence="5" id="KW-1185">Reference proteome</keyword>
<dbReference type="InterPro" id="IPR057566">
    <property type="entry name" value="TPR_TTI1_N"/>
</dbReference>
<dbReference type="SUPFAM" id="SSF48371">
    <property type="entry name" value="ARM repeat"/>
    <property type="match status" value="1"/>
</dbReference>
<feature type="region of interest" description="Disordered" evidence="1">
    <location>
        <begin position="738"/>
        <end position="823"/>
    </location>
</feature>
<dbReference type="EMBL" id="PDNC01000007">
    <property type="protein sequence ID" value="PGH08984.1"/>
    <property type="molecule type" value="Genomic_DNA"/>
</dbReference>
<dbReference type="OrthoDB" id="6781668at2759"/>
<reference evidence="4 5" key="1">
    <citation type="submission" date="2017-10" db="EMBL/GenBank/DDBJ databases">
        <title>Comparative genomics in systemic dimorphic fungi from Ajellomycetaceae.</title>
        <authorList>
            <person name="Munoz J.F."/>
            <person name="Mcewen J.G."/>
            <person name="Clay O.K."/>
            <person name="Cuomo C.A."/>
        </authorList>
    </citation>
    <scope>NUCLEOTIDE SEQUENCE [LARGE SCALE GENOMIC DNA]</scope>
    <source>
        <strain evidence="4 5">UAMH130</strain>
    </source>
</reference>
<evidence type="ECO:0000313" key="4">
    <source>
        <dbReference type="EMBL" id="PGH08984.1"/>
    </source>
</evidence>
<feature type="region of interest" description="Disordered" evidence="1">
    <location>
        <begin position="997"/>
        <end position="1032"/>
    </location>
</feature>
<dbReference type="InterPro" id="IPR016024">
    <property type="entry name" value="ARM-type_fold"/>
</dbReference>
<gene>
    <name evidence="4" type="ORF">GX51_01041</name>
</gene>
<dbReference type="InterPro" id="IPR052587">
    <property type="entry name" value="TELO2-interacting_protein_1"/>
</dbReference>
<feature type="compositionally biased region" description="Basic and acidic residues" evidence="1">
    <location>
        <begin position="778"/>
        <end position="800"/>
    </location>
</feature>
<dbReference type="InterPro" id="IPR049362">
    <property type="entry name" value="TTI1_rpt"/>
</dbReference>
<sequence>MENSRQQAFSKLRPRCVELSSVGLKFRGNLATSKEVLQALEPLHSTLLEVVSEHGLDVKLAEYAFFPLSHIFNETQRVSVRCLELAVRCLQILIEKGWGRNLPVKMGKQLLILLTIIAGGPPNQDRDQGQRRPDSEELTVAAFDCIASVCHVLQGPAAEPEIFNEVGTSTIVDQTVYVLLEGITDGTSDQVQLAAASALRALTTRVTHRVILASLLPRSVSALTKALRPTTQMRRSYQVLCCCLQALTEILKAVLNDADVAASTPEKSDAKKQAGESMIVLDGSWLNATASQVKLALGTVIQLRTHDRPDVRHRLLELCLMVIEQCPKSLGDSLSMMVETVVVLAECDTESSANDAYIALKHLVISSTTVLELLKSSLYTWTIALPRMMQSDNDAAKQRAIRQISNAFQVLSQTQPSSDILDDTLARSLCDSVSAAIQSPSTAPQLLPSSSGTGAELSVVEDGGQSISFPPVLLEHRSQRRTLSELHSMISKLSATDTSLSMASSMLKRIYGSSGDGLLAPFWLILAFIKSTPADLASIDGILELDSDTLSRSAIIEELYSISLPILTDLSTANPPDWRLPALALEAVALQAEQLGETFRPELIDALYPVLQLMGSSNPNMQNHAVTCLNIFTAACKYPSTSLMLVDNVDYLVNSVSLKLNTFDLSPQAPQVLLMMVKLCGASLIPYLDDLVGSIFAVLDAFHGYPKLVELLFSVLGAIVDEGAKKPAQLAITGSDINEPVNHRKRPLQSRSISDVANEFQERREKRARASQLETGDGLEKESHPKRPWTSEHDGRKPMDDGEDDIGSETDELPQPTTEERTLSRSHTLLLNIAKSIPPHLSSPSPFLRRSLLSILTRALPILAHDENTFLPLINDLWPSVSARIATPPTFPSESTALTTTHTASTHTRNTTTSIDEFGIQEETFVIVASCTAIGAMCEGAGDFMASRIEHEFPRWKKLYLRAWERVRQDSERAAERQRQHIEQQDRLNARTISEMESLTLGTGSNNTSSIPTRAVTSKSHLPPPPLPPPPPSTKIFTPHNSLFQALTHLFTTILSNVYLSADIGDEISECLGAAISFYHPDYYGTYAWRDEASANGEKQTSKTREKGVEVTSGTGAGTEEISRAIRAMHARNADLTWFIFEKGRRERGGGRDRDGNEIDRIVQAERNIERRIADMLRRSNSQLQSWSQSHPQMQGEPAGSGCWRVAHMIGAV</sequence>
<feature type="compositionally biased region" description="Basic and acidic residues" evidence="1">
    <location>
        <begin position="1100"/>
        <end position="1109"/>
    </location>
</feature>
<evidence type="ECO:0008006" key="6">
    <source>
        <dbReference type="Google" id="ProtNLM"/>
    </source>
</evidence>
<accession>A0A2B7XBG0</accession>
<evidence type="ECO:0000256" key="1">
    <source>
        <dbReference type="SAM" id="MobiDB-lite"/>
    </source>
</evidence>
<dbReference type="STRING" id="2060905.A0A2B7XBG0"/>
<evidence type="ECO:0000313" key="5">
    <source>
        <dbReference type="Proteomes" id="UP000224080"/>
    </source>
</evidence>
<feature type="compositionally biased region" description="Pro residues" evidence="1">
    <location>
        <begin position="1022"/>
        <end position="1032"/>
    </location>
</feature>
<dbReference type="PANTHER" id="PTHR18460">
    <property type="entry name" value="TEL2 INTERACTING PROTEIN 1 TTI1 FAMILY MEMBER"/>
    <property type="match status" value="1"/>
</dbReference>
<feature type="compositionally biased region" description="Acidic residues" evidence="1">
    <location>
        <begin position="801"/>
        <end position="812"/>
    </location>
</feature>